<dbReference type="PANTHER" id="PTHR47708:SF2">
    <property type="entry name" value="SI:CH73-132F6.5"/>
    <property type="match status" value="1"/>
</dbReference>
<name>A0A9N9NTD8_9GLOM</name>
<dbReference type="InterPro" id="IPR056362">
    <property type="entry name" value="AtuA-like_ferredoxin_dom"/>
</dbReference>
<feature type="non-terminal residue" evidence="2">
    <location>
        <position position="64"/>
    </location>
</feature>
<evidence type="ECO:0000313" key="3">
    <source>
        <dbReference type="Proteomes" id="UP000789570"/>
    </source>
</evidence>
<protein>
    <submittedName>
        <fullName evidence="2">2708_t:CDS:1</fullName>
    </submittedName>
</protein>
<dbReference type="Pfam" id="PF23544">
    <property type="entry name" value="AtuA_ferredoxin"/>
    <property type="match status" value="1"/>
</dbReference>
<evidence type="ECO:0000313" key="2">
    <source>
        <dbReference type="EMBL" id="CAG8762227.1"/>
    </source>
</evidence>
<proteinExistence type="predicted"/>
<gene>
    <name evidence="2" type="ORF">FCALED_LOCUS17006</name>
</gene>
<reference evidence="2" key="1">
    <citation type="submission" date="2021-06" db="EMBL/GenBank/DDBJ databases">
        <authorList>
            <person name="Kallberg Y."/>
            <person name="Tangrot J."/>
            <person name="Rosling A."/>
        </authorList>
    </citation>
    <scope>NUCLEOTIDE SEQUENCE</scope>
    <source>
        <strain evidence="2">UK204</strain>
    </source>
</reference>
<feature type="domain" description="AtuA-like ferredoxin-fold" evidence="1">
    <location>
        <begin position="12"/>
        <end position="59"/>
    </location>
</feature>
<dbReference type="AlphaFoldDB" id="A0A9N9NTD8"/>
<feature type="non-terminal residue" evidence="2">
    <location>
        <position position="1"/>
    </location>
</feature>
<keyword evidence="3" id="KW-1185">Reference proteome</keyword>
<comment type="caution">
    <text evidence="2">The sequence shown here is derived from an EMBL/GenBank/DDBJ whole genome shotgun (WGS) entry which is preliminary data.</text>
</comment>
<dbReference type="PANTHER" id="PTHR47708">
    <property type="match status" value="1"/>
</dbReference>
<organism evidence="2 3">
    <name type="scientific">Funneliformis caledonium</name>
    <dbReference type="NCBI Taxonomy" id="1117310"/>
    <lineage>
        <taxon>Eukaryota</taxon>
        <taxon>Fungi</taxon>
        <taxon>Fungi incertae sedis</taxon>
        <taxon>Mucoromycota</taxon>
        <taxon>Glomeromycotina</taxon>
        <taxon>Glomeromycetes</taxon>
        <taxon>Glomerales</taxon>
        <taxon>Glomeraceae</taxon>
        <taxon>Funneliformis</taxon>
    </lineage>
</organism>
<evidence type="ECO:0000259" key="1">
    <source>
        <dbReference type="Pfam" id="PF23544"/>
    </source>
</evidence>
<accession>A0A9N9NTD8</accession>
<dbReference type="Proteomes" id="UP000789570">
    <property type="component" value="Unassembled WGS sequence"/>
</dbReference>
<dbReference type="EMBL" id="CAJVPQ010023199">
    <property type="protein sequence ID" value="CAG8762227.1"/>
    <property type="molecule type" value="Genomic_DNA"/>
</dbReference>
<sequence length="64" mass="7043">EVKYYMAHLCKGVVKRYELPGCNGLNFVLTKSLGGGGLSTLNTDRQGKTYAQMLLSYELDVPSN</sequence>